<dbReference type="EMBL" id="CP065748">
    <property type="protein sequence ID" value="QPS80239.1"/>
    <property type="molecule type" value="Genomic_DNA"/>
</dbReference>
<protein>
    <recommendedName>
        <fullName evidence="3">WavE lipopolysaccharide synthesis</fullName>
    </recommendedName>
</protein>
<organism evidence="1 2">
    <name type="scientific">Delftia lacustris</name>
    <dbReference type="NCBI Taxonomy" id="558537"/>
    <lineage>
        <taxon>Bacteria</taxon>
        <taxon>Pseudomonadati</taxon>
        <taxon>Pseudomonadota</taxon>
        <taxon>Betaproteobacteria</taxon>
        <taxon>Burkholderiales</taxon>
        <taxon>Comamonadaceae</taxon>
        <taxon>Delftia</taxon>
    </lineage>
</organism>
<proteinExistence type="predicted"/>
<evidence type="ECO:0000313" key="2">
    <source>
        <dbReference type="Proteomes" id="UP000595064"/>
    </source>
</evidence>
<dbReference type="RefSeq" id="WP_016454347.1">
    <property type="nucleotide sequence ID" value="NZ_CP065748.1"/>
</dbReference>
<sequence length="416" mass="47510">MAIIHGGLSRISIRYPSLDLKGIKFIGWGAGQFFKNFYQLVGIDVSYTICPYLENQGKIINGIEVRSPDALANEDPEKIFILIFSGSCVEITHQINSLGKFKSIQALEYGTRSHDILQELGYLQKNIDYPPPPKQRFSDIGFFTQGPILPFTELALAYQRYRYPNDYHCLVTDTGQSPEILGRCARWVDDIIEVDAPKTPGPLRRNYMIRTAKAGAEIIHRKGFRYSIRVRSGNIILGDVRRYISASFGIQGNYQAGKIGFHMGWTMRNMPFQISEAFMVSRSEDMLALWSIPEDNRPSDDPSLHVSPDMHYSQFVRLSNENYVWSSYAAILGIPNSTLEDSLNFMRAKLIPLEPELETFSLKYISLFSMEYDNNAIPDKQWWNNLINNFDHELDRSLAIFGSRSTIGDHFTRKIG</sequence>
<gene>
    <name evidence="1" type="ORF">I6G47_25055</name>
</gene>
<dbReference type="AlphaFoldDB" id="A0A7T3DDE6"/>
<reference evidence="1 2" key="1">
    <citation type="submission" date="2020-12" db="EMBL/GenBank/DDBJ databases">
        <title>FDA dAtabase for Regulatory Grade micrObial Sequences (FDA-ARGOS): Supporting development and validation of Infectious Disease Dx tests.</title>
        <authorList>
            <person name="Sproer C."/>
            <person name="Gronow S."/>
            <person name="Severitt S."/>
            <person name="Schroder I."/>
            <person name="Tallon L."/>
            <person name="Sadzewicz L."/>
            <person name="Zhao X."/>
            <person name="Boylan J."/>
            <person name="Ott S."/>
            <person name="Bowen H."/>
            <person name="Vavikolanu K."/>
            <person name="Mehta A."/>
            <person name="Aluvathingal J."/>
            <person name="Nadendla S."/>
            <person name="Lowell S."/>
            <person name="Myers T."/>
            <person name="Yan Y."/>
            <person name="Sichtig H."/>
        </authorList>
    </citation>
    <scope>NUCLEOTIDE SEQUENCE [LARGE SCALE GENOMIC DNA]</scope>
    <source>
        <strain evidence="1 2">FDAARGOS_890</strain>
    </source>
</reference>
<keyword evidence="2" id="KW-1185">Reference proteome</keyword>
<name>A0A7T3DDE6_9BURK</name>
<dbReference type="Proteomes" id="UP000595064">
    <property type="component" value="Chromosome"/>
</dbReference>
<dbReference type="KEGG" id="dla:I6G47_25055"/>
<accession>A0A7T3DDE6</accession>
<evidence type="ECO:0008006" key="3">
    <source>
        <dbReference type="Google" id="ProtNLM"/>
    </source>
</evidence>
<evidence type="ECO:0000313" key="1">
    <source>
        <dbReference type="EMBL" id="QPS80239.1"/>
    </source>
</evidence>